<protein>
    <submittedName>
        <fullName evidence="1">Uncharacterized protein</fullName>
    </submittedName>
</protein>
<name>A0A2H0R542_9BACT</name>
<proteinExistence type="predicted"/>
<dbReference type="AlphaFoldDB" id="A0A2H0R542"/>
<accession>A0A2H0R542</accession>
<dbReference type="Proteomes" id="UP000230232">
    <property type="component" value="Unassembled WGS sequence"/>
</dbReference>
<evidence type="ECO:0000313" key="2">
    <source>
        <dbReference type="Proteomes" id="UP000230232"/>
    </source>
</evidence>
<dbReference type="Gene3D" id="3.40.50.300">
    <property type="entry name" value="P-loop containing nucleotide triphosphate hydrolases"/>
    <property type="match status" value="1"/>
</dbReference>
<sequence length="176" mass="19764">MKNLKIYLITGVCGSGKTSVIKPLNKLLPTGKYDIHDLDERGVPNNAGRTWRFNETRYFIDLGNKNLEKGISTIICGFSRPSEVAELMPGQTNISFILLDAQPETIRKRILGRYPTKESEEKFTKQTGETISEFIDKNCNFLPVLRKECQEYKCEIVVTDDKSSEAVAGEVAKVVA</sequence>
<evidence type="ECO:0000313" key="1">
    <source>
        <dbReference type="EMBL" id="PIR41446.1"/>
    </source>
</evidence>
<dbReference type="InterPro" id="IPR027417">
    <property type="entry name" value="P-loop_NTPase"/>
</dbReference>
<dbReference type="SUPFAM" id="SSF52540">
    <property type="entry name" value="P-loop containing nucleoside triphosphate hydrolases"/>
    <property type="match status" value="1"/>
</dbReference>
<gene>
    <name evidence="1" type="ORF">COV31_01055</name>
</gene>
<comment type="caution">
    <text evidence="1">The sequence shown here is derived from an EMBL/GenBank/DDBJ whole genome shotgun (WGS) entry which is preliminary data.</text>
</comment>
<reference evidence="1 2" key="1">
    <citation type="submission" date="2017-09" db="EMBL/GenBank/DDBJ databases">
        <title>Depth-based differentiation of microbial function through sediment-hosted aquifers and enrichment of novel symbionts in the deep terrestrial subsurface.</title>
        <authorList>
            <person name="Probst A.J."/>
            <person name="Ladd B."/>
            <person name="Jarett J.K."/>
            <person name="Geller-Mcgrath D.E."/>
            <person name="Sieber C.M."/>
            <person name="Emerson J.B."/>
            <person name="Anantharaman K."/>
            <person name="Thomas B.C."/>
            <person name="Malmstrom R."/>
            <person name="Stieglmeier M."/>
            <person name="Klingl A."/>
            <person name="Woyke T."/>
            <person name="Ryan C.M."/>
            <person name="Banfield J.F."/>
        </authorList>
    </citation>
    <scope>NUCLEOTIDE SEQUENCE [LARGE SCALE GENOMIC DNA]</scope>
    <source>
        <strain evidence="1">CG10_big_fil_rev_8_21_14_0_10_46_23</strain>
    </source>
</reference>
<dbReference type="EMBL" id="PCXO01000005">
    <property type="protein sequence ID" value="PIR41446.1"/>
    <property type="molecule type" value="Genomic_DNA"/>
</dbReference>
<organism evidence="1 2">
    <name type="scientific">Candidatus Yanofskybacteria bacterium CG10_big_fil_rev_8_21_14_0_10_46_23</name>
    <dbReference type="NCBI Taxonomy" id="1975098"/>
    <lineage>
        <taxon>Bacteria</taxon>
        <taxon>Candidatus Yanofskyibacteriota</taxon>
    </lineage>
</organism>